<gene>
    <name evidence="3" type="ORF">Vbra_15541</name>
</gene>
<dbReference type="CDD" id="cd03039">
    <property type="entry name" value="GST_N_Sigma_like"/>
    <property type="match status" value="1"/>
</dbReference>
<name>A0A0G4FIX7_VITBC</name>
<reference evidence="3 4" key="1">
    <citation type="submission" date="2014-11" db="EMBL/GenBank/DDBJ databases">
        <authorList>
            <person name="Zhu J."/>
            <person name="Qi W."/>
            <person name="Song R."/>
        </authorList>
    </citation>
    <scope>NUCLEOTIDE SEQUENCE [LARGE SCALE GENOMIC DNA]</scope>
</reference>
<dbReference type="VEuPathDB" id="CryptoDB:Vbra_15541"/>
<sequence length="210" mass="24009">MGKLTLYYFPLRARNEIPQLTLAGGGVDYEYVSILFDKWAEFKDKTFLKQLPMLVLPDGTEICQSGAIVRYIAQIASPRLVPDDPVKAAYVDMIFEMCQDKRVQVIDPICNMYSGEQFKTEKETVLGHLQDNYLPCWTKLLGDKKFFAGDSVTYADFAVFHILENTQNVEPNVLSKWSEMSAWYERVKGLPGIKQFLDSRPPLRQLPPAN</sequence>
<feature type="domain" description="GST C-terminal" evidence="2">
    <location>
        <begin position="84"/>
        <end position="209"/>
    </location>
</feature>
<protein>
    <recommendedName>
        <fullName evidence="5">Glutathione transferase</fullName>
    </recommendedName>
</protein>
<keyword evidence="4" id="KW-1185">Reference proteome</keyword>
<dbReference type="SFLD" id="SFLDG00363">
    <property type="entry name" value="AMPS_(cytGST):_Alpha-__Mu-__Pi"/>
    <property type="match status" value="1"/>
</dbReference>
<dbReference type="AlphaFoldDB" id="A0A0G4FIX7"/>
<dbReference type="PhylomeDB" id="A0A0G4FIX7"/>
<dbReference type="InterPro" id="IPR004046">
    <property type="entry name" value="GST_C"/>
</dbReference>
<dbReference type="InterPro" id="IPR004045">
    <property type="entry name" value="Glutathione_S-Trfase_N"/>
</dbReference>
<evidence type="ECO:0000313" key="3">
    <source>
        <dbReference type="EMBL" id="CEM13713.1"/>
    </source>
</evidence>
<dbReference type="Gene3D" id="3.40.30.10">
    <property type="entry name" value="Glutaredoxin"/>
    <property type="match status" value="1"/>
</dbReference>
<accession>A0A0G4FIX7</accession>
<dbReference type="EMBL" id="CDMY01000447">
    <property type="protein sequence ID" value="CEM13713.1"/>
    <property type="molecule type" value="Genomic_DNA"/>
</dbReference>
<dbReference type="GO" id="GO:0004364">
    <property type="term" value="F:glutathione transferase activity"/>
    <property type="evidence" value="ECO:0007669"/>
    <property type="project" value="TreeGrafter"/>
</dbReference>
<evidence type="ECO:0000259" key="1">
    <source>
        <dbReference type="PROSITE" id="PS50404"/>
    </source>
</evidence>
<dbReference type="OMA" id="YNEIRPY"/>
<dbReference type="SFLD" id="SFLDG01205">
    <property type="entry name" value="AMPS.1"/>
    <property type="match status" value="1"/>
</dbReference>
<dbReference type="InterPro" id="IPR040079">
    <property type="entry name" value="Glutathione_S-Trfase"/>
</dbReference>
<dbReference type="InterPro" id="IPR050213">
    <property type="entry name" value="GST_superfamily"/>
</dbReference>
<dbReference type="Pfam" id="PF14497">
    <property type="entry name" value="GST_C_3"/>
    <property type="match status" value="1"/>
</dbReference>
<evidence type="ECO:0008006" key="5">
    <source>
        <dbReference type="Google" id="ProtNLM"/>
    </source>
</evidence>
<dbReference type="Pfam" id="PF02798">
    <property type="entry name" value="GST_N"/>
    <property type="match status" value="1"/>
</dbReference>
<dbReference type="InterPro" id="IPR010987">
    <property type="entry name" value="Glutathione-S-Trfase_C-like"/>
</dbReference>
<feature type="domain" description="GST N-terminal" evidence="1">
    <location>
        <begin position="2"/>
        <end position="80"/>
    </location>
</feature>
<dbReference type="PROSITE" id="PS50405">
    <property type="entry name" value="GST_CTER"/>
    <property type="match status" value="1"/>
</dbReference>
<dbReference type="OrthoDB" id="418591at2759"/>
<dbReference type="SUPFAM" id="SSF47616">
    <property type="entry name" value="GST C-terminal domain-like"/>
    <property type="match status" value="1"/>
</dbReference>
<dbReference type="InterPro" id="IPR036249">
    <property type="entry name" value="Thioredoxin-like_sf"/>
</dbReference>
<dbReference type="GO" id="GO:0006749">
    <property type="term" value="P:glutathione metabolic process"/>
    <property type="evidence" value="ECO:0007669"/>
    <property type="project" value="TreeGrafter"/>
</dbReference>
<dbReference type="PANTHER" id="PTHR11571:SF150">
    <property type="entry name" value="GLUTATHIONE S-TRANSFERASE"/>
    <property type="match status" value="1"/>
</dbReference>
<dbReference type="Gene3D" id="1.20.1050.10">
    <property type="match status" value="1"/>
</dbReference>
<dbReference type="SUPFAM" id="SSF52833">
    <property type="entry name" value="Thioredoxin-like"/>
    <property type="match status" value="1"/>
</dbReference>
<dbReference type="PANTHER" id="PTHR11571">
    <property type="entry name" value="GLUTATHIONE S-TRANSFERASE"/>
    <property type="match status" value="1"/>
</dbReference>
<dbReference type="InParanoid" id="A0A0G4FIX7"/>
<dbReference type="STRING" id="1169540.A0A0G4FIX7"/>
<organism evidence="3 4">
    <name type="scientific">Vitrella brassicaformis (strain CCMP3155)</name>
    <dbReference type="NCBI Taxonomy" id="1169540"/>
    <lineage>
        <taxon>Eukaryota</taxon>
        <taxon>Sar</taxon>
        <taxon>Alveolata</taxon>
        <taxon>Colpodellida</taxon>
        <taxon>Vitrellaceae</taxon>
        <taxon>Vitrella</taxon>
    </lineage>
</organism>
<dbReference type="PROSITE" id="PS50404">
    <property type="entry name" value="GST_NTER"/>
    <property type="match status" value="1"/>
</dbReference>
<evidence type="ECO:0000259" key="2">
    <source>
        <dbReference type="PROSITE" id="PS50405"/>
    </source>
</evidence>
<dbReference type="Proteomes" id="UP000041254">
    <property type="component" value="Unassembled WGS sequence"/>
</dbReference>
<proteinExistence type="predicted"/>
<dbReference type="InterPro" id="IPR036282">
    <property type="entry name" value="Glutathione-S-Trfase_C_sf"/>
</dbReference>
<evidence type="ECO:0000313" key="4">
    <source>
        <dbReference type="Proteomes" id="UP000041254"/>
    </source>
</evidence>
<dbReference type="SFLD" id="SFLDS00019">
    <property type="entry name" value="Glutathione_Transferase_(cytos"/>
    <property type="match status" value="1"/>
</dbReference>